<evidence type="ECO:0000313" key="5">
    <source>
        <dbReference type="Proteomes" id="UP001208692"/>
    </source>
</evidence>
<dbReference type="EMBL" id="BQKA01000001">
    <property type="protein sequence ID" value="GJM49091.1"/>
    <property type="molecule type" value="Genomic_DNA"/>
</dbReference>
<comment type="caution">
    <text evidence="2">The sequence shown here is derived from an EMBL/GenBank/DDBJ whole genome shotgun (WGS) entry which is preliminary data.</text>
</comment>
<evidence type="ECO:0000313" key="3">
    <source>
        <dbReference type="EMBL" id="GJM52352.1"/>
    </source>
</evidence>
<dbReference type="Proteomes" id="UP001208692">
    <property type="component" value="Unassembled WGS sequence"/>
</dbReference>
<proteinExistence type="predicted"/>
<dbReference type="RefSeq" id="WP_264845023.1">
    <property type="nucleotide sequence ID" value="NZ_BPMA01000002.1"/>
</dbReference>
<dbReference type="AlphaFoldDB" id="A0AAV5AP71"/>
<evidence type="ECO:0000256" key="1">
    <source>
        <dbReference type="SAM" id="SignalP"/>
    </source>
</evidence>
<evidence type="ECO:0000313" key="2">
    <source>
        <dbReference type="EMBL" id="GJM49091.1"/>
    </source>
</evidence>
<sequence>MKKIFSTITVMALLATMSCSKSNDDGGETPAPAVEEGKTFNAFIKDGFTGDKGEELLQPRNLKNIKVGDFIPYTLTITDTDLKSGEQFALFAIKEEDKNHQSMRVDYDIYLEDENGKKQKVEDPKIVFKKEGKYKFYIKPLVPGTFQLPFLFQKEGVGEIKLPKVNFSAVKITAWSWARRDRWVWKGFPIPEQWSVNKRDYKFIIDDGDNETDIYLTPLQASQHFEIYYNGNKASGSFVVNNQYDFHPEQERERADPPLPAPVVTITIVQRREGKEENRITYNNVYIENRH</sequence>
<gene>
    <name evidence="2" type="ORF">RCZ15_00670</name>
    <name evidence="3" type="ORF">RCZ16_06700</name>
</gene>
<feature type="signal peptide" evidence="1">
    <location>
        <begin position="1"/>
        <end position="22"/>
    </location>
</feature>
<keyword evidence="5" id="KW-1185">Reference proteome</keyword>
<accession>A0AAV5AP71</accession>
<protein>
    <recommendedName>
        <fullName evidence="6">Lipoprotein</fullName>
    </recommendedName>
</protein>
<feature type="chain" id="PRO_5043450413" description="Lipoprotein" evidence="1">
    <location>
        <begin position="23"/>
        <end position="291"/>
    </location>
</feature>
<keyword evidence="1" id="KW-0732">Signal</keyword>
<evidence type="ECO:0008006" key="6">
    <source>
        <dbReference type="Google" id="ProtNLM"/>
    </source>
</evidence>
<dbReference type="PROSITE" id="PS51257">
    <property type="entry name" value="PROKAR_LIPOPROTEIN"/>
    <property type="match status" value="1"/>
</dbReference>
<organism evidence="2 4">
    <name type="scientific">Capnocytophaga catalasegens</name>
    <dbReference type="NCBI Taxonomy" id="1004260"/>
    <lineage>
        <taxon>Bacteria</taxon>
        <taxon>Pseudomonadati</taxon>
        <taxon>Bacteroidota</taxon>
        <taxon>Flavobacteriia</taxon>
        <taxon>Flavobacteriales</taxon>
        <taxon>Flavobacteriaceae</taxon>
        <taxon>Capnocytophaga</taxon>
    </lineage>
</organism>
<name>A0AAV5AP71_9FLAO</name>
<dbReference type="Proteomes" id="UP001207736">
    <property type="component" value="Unassembled WGS sequence"/>
</dbReference>
<evidence type="ECO:0000313" key="4">
    <source>
        <dbReference type="Proteomes" id="UP001207736"/>
    </source>
</evidence>
<dbReference type="EMBL" id="BQKB01000011">
    <property type="protein sequence ID" value="GJM52352.1"/>
    <property type="molecule type" value="Genomic_DNA"/>
</dbReference>
<reference evidence="2 5" key="1">
    <citation type="submission" date="2021-11" db="EMBL/GenBank/DDBJ databases">
        <title>Draft genome sequence of Capnocytophaga sp. strain KC07075 isolated from cat oral cavity.</title>
        <authorList>
            <person name="Suzuki M."/>
            <person name="Imaoka K."/>
            <person name="Kimura M."/>
            <person name="Morikawa S."/>
            <person name="Maeda K."/>
        </authorList>
    </citation>
    <scope>NUCLEOTIDE SEQUENCE</scope>
    <source>
        <strain evidence="2">KC07075</strain>
        <strain evidence="3 5">KC07079</strain>
    </source>
</reference>